<dbReference type="Gene3D" id="3.40.50.2300">
    <property type="match status" value="1"/>
</dbReference>
<name>A0A3B1D2P5_9ZZZZ</name>
<keyword evidence="2" id="KW-0675">Receptor</keyword>
<dbReference type="Pfam" id="PF00072">
    <property type="entry name" value="Response_reg"/>
    <property type="match status" value="1"/>
</dbReference>
<dbReference type="PROSITE" id="PS50110">
    <property type="entry name" value="RESPONSE_REGULATORY"/>
    <property type="match status" value="1"/>
</dbReference>
<dbReference type="GO" id="GO:0000160">
    <property type="term" value="P:phosphorelay signal transduction system"/>
    <property type="evidence" value="ECO:0007669"/>
    <property type="project" value="InterPro"/>
</dbReference>
<keyword evidence="2" id="KW-0282">Flagellum</keyword>
<dbReference type="InterPro" id="IPR001789">
    <property type="entry name" value="Sig_transdc_resp-reg_receiver"/>
</dbReference>
<sequence>MPDVKMRILIVDDMSTMRRIMKNALRQLGFSNLEEAEDGQMGLNKVKQGGFDLVISDWNMPNMDGLDMLKAIREDASCKETPVLMVTAQASQSCVLEAIRAGATNYIVKPFTADTLKAKIDKIFAGK</sequence>
<feature type="domain" description="Response regulatory" evidence="1">
    <location>
        <begin position="7"/>
        <end position="124"/>
    </location>
</feature>
<dbReference type="PANTHER" id="PTHR43228:SF1">
    <property type="entry name" value="TWO-COMPONENT RESPONSE REGULATOR ARR22"/>
    <property type="match status" value="1"/>
</dbReference>
<proteinExistence type="predicted"/>
<reference evidence="2" key="1">
    <citation type="submission" date="2018-06" db="EMBL/GenBank/DDBJ databases">
        <authorList>
            <person name="Zhirakovskaya E."/>
        </authorList>
    </citation>
    <scope>NUCLEOTIDE SEQUENCE</scope>
</reference>
<keyword evidence="2" id="KW-0966">Cell projection</keyword>
<dbReference type="InterPro" id="IPR011006">
    <property type="entry name" value="CheY-like_superfamily"/>
</dbReference>
<dbReference type="PANTHER" id="PTHR43228">
    <property type="entry name" value="TWO-COMPONENT RESPONSE REGULATOR"/>
    <property type="match status" value="1"/>
</dbReference>
<accession>A0A3B1D2P5</accession>
<dbReference type="AlphaFoldDB" id="A0A3B1D2P5"/>
<dbReference type="EMBL" id="UOGF01000060">
    <property type="protein sequence ID" value="VAX30464.1"/>
    <property type="molecule type" value="Genomic_DNA"/>
</dbReference>
<organism evidence="2">
    <name type="scientific">hydrothermal vent metagenome</name>
    <dbReference type="NCBI Taxonomy" id="652676"/>
    <lineage>
        <taxon>unclassified sequences</taxon>
        <taxon>metagenomes</taxon>
        <taxon>ecological metagenomes</taxon>
    </lineage>
</organism>
<evidence type="ECO:0000313" key="2">
    <source>
        <dbReference type="EMBL" id="VAX30464.1"/>
    </source>
</evidence>
<protein>
    <submittedName>
        <fullName evidence="2">Chemotaxis regulator - transmits chemoreceptor signals to flagellar motor components CheY</fullName>
    </submittedName>
</protein>
<dbReference type="InterPro" id="IPR052048">
    <property type="entry name" value="ST_Response_Regulator"/>
</dbReference>
<evidence type="ECO:0000259" key="1">
    <source>
        <dbReference type="PROSITE" id="PS50110"/>
    </source>
</evidence>
<dbReference type="SUPFAM" id="SSF52172">
    <property type="entry name" value="CheY-like"/>
    <property type="match status" value="1"/>
</dbReference>
<keyword evidence="2" id="KW-0969">Cilium</keyword>
<dbReference type="SMART" id="SM00448">
    <property type="entry name" value="REC"/>
    <property type="match status" value="1"/>
</dbReference>
<gene>
    <name evidence="2" type="ORF">MNBD_NITROSPIRAE01-724</name>
</gene>